<dbReference type="SUPFAM" id="SSF53850">
    <property type="entry name" value="Periplasmic binding protein-like II"/>
    <property type="match status" value="1"/>
</dbReference>
<sequence length="564" mass="61840">MPVPSSTAPFKRRSLFKVAGLGVAGAAGLPALAACSDIESGSGSVQATEGFDFLPTYQEWPLPVEPDLVGEPPNHPSAFISYPEPVQAVSEVPSGSGTYEMTVPIWGDTPAGDDPYYTTVTDAWGGTTINLRHADGNTFADTSVQWLKANEYGDAIQIFSWMLGSHSNFTETVVNNFYNLTDILKGDIAERWPLLAGLPTSSWGQSVWSKDLKDPDSAGVYGIPMGFSGGPGNAVMFRTDLMEGANLAVPTTVEELLEVCRAWSDDANGKWAFAGLDWFVGQWFSLGGTDGWNWDPDQKKMIHNVERPEFTEMMEFRRTLWDEQLIHPDAPTGTLDPHAMQKAGNVLFTQDSMVWWNDYALQVKRGEAEGEINPLPPLGAKGREPLISMNTSIDGWTFLNKDLGREQVEEILDVANWCASPYGTTEYELLQYGVEGEHFTLGNDGSPVYTELGSELVLAPINYKVVVGQVQTFLTGDPDVVQKRFDFHAAAQQYAAENPFAGMRIEAPADAKAAGQTLWDQQNDIAYGRAELSSIPEMVETYMNNGGEAAREYYTEAYESVHGE</sequence>
<dbReference type="AlphaFoldDB" id="A0A1G6XKI4"/>
<proteinExistence type="predicted"/>
<dbReference type="RefSeq" id="WP_091035563.1">
    <property type="nucleotide sequence ID" value="NZ_FNAD01000007.1"/>
</dbReference>
<protein>
    <submittedName>
        <fullName evidence="2">Putative aldouronate transport system substrate-binding protein</fullName>
    </submittedName>
</protein>
<evidence type="ECO:0000313" key="3">
    <source>
        <dbReference type="Proteomes" id="UP000198949"/>
    </source>
</evidence>
<feature type="chain" id="PRO_5011471986" evidence="1">
    <location>
        <begin position="34"/>
        <end position="564"/>
    </location>
</feature>
<dbReference type="Proteomes" id="UP000198949">
    <property type="component" value="Unassembled WGS sequence"/>
</dbReference>
<dbReference type="InterPro" id="IPR006311">
    <property type="entry name" value="TAT_signal"/>
</dbReference>
<evidence type="ECO:0000313" key="2">
    <source>
        <dbReference type="EMBL" id="SDD77875.1"/>
    </source>
</evidence>
<dbReference type="EMBL" id="FNAD01000007">
    <property type="protein sequence ID" value="SDD77875.1"/>
    <property type="molecule type" value="Genomic_DNA"/>
</dbReference>
<feature type="signal peptide" evidence="1">
    <location>
        <begin position="1"/>
        <end position="33"/>
    </location>
</feature>
<keyword evidence="3" id="KW-1185">Reference proteome</keyword>
<dbReference type="OrthoDB" id="5166384at2"/>
<dbReference type="PROSITE" id="PS51318">
    <property type="entry name" value="TAT"/>
    <property type="match status" value="1"/>
</dbReference>
<organism evidence="2 3">
    <name type="scientific">Glycomyces harbinensis</name>
    <dbReference type="NCBI Taxonomy" id="58114"/>
    <lineage>
        <taxon>Bacteria</taxon>
        <taxon>Bacillati</taxon>
        <taxon>Actinomycetota</taxon>
        <taxon>Actinomycetes</taxon>
        <taxon>Glycomycetales</taxon>
        <taxon>Glycomycetaceae</taxon>
        <taxon>Glycomyces</taxon>
    </lineage>
</organism>
<dbReference type="Gene3D" id="3.40.190.10">
    <property type="entry name" value="Periplasmic binding protein-like II"/>
    <property type="match status" value="2"/>
</dbReference>
<gene>
    <name evidence="2" type="ORF">SAMN05216270_107189</name>
</gene>
<accession>A0A1G6XKI4</accession>
<evidence type="ECO:0000256" key="1">
    <source>
        <dbReference type="SAM" id="SignalP"/>
    </source>
</evidence>
<name>A0A1G6XKI4_9ACTN</name>
<dbReference type="STRING" id="58114.SAMN05216270_107189"/>
<reference evidence="3" key="1">
    <citation type="submission" date="2016-10" db="EMBL/GenBank/DDBJ databases">
        <authorList>
            <person name="Varghese N."/>
            <person name="Submissions S."/>
        </authorList>
    </citation>
    <scope>NUCLEOTIDE SEQUENCE [LARGE SCALE GENOMIC DNA]</scope>
    <source>
        <strain evidence="3">CGMCC 4.3516</strain>
    </source>
</reference>
<keyword evidence="1" id="KW-0732">Signal</keyword>